<feature type="region of interest" description="Disordered" evidence="1">
    <location>
        <begin position="924"/>
        <end position="986"/>
    </location>
</feature>
<feature type="compositionally biased region" description="Polar residues" evidence="1">
    <location>
        <begin position="248"/>
        <end position="269"/>
    </location>
</feature>
<dbReference type="GO" id="GO:0003682">
    <property type="term" value="F:chromatin binding"/>
    <property type="evidence" value="ECO:0007669"/>
    <property type="project" value="TreeGrafter"/>
</dbReference>
<evidence type="ECO:0008006" key="4">
    <source>
        <dbReference type="Google" id="ProtNLM"/>
    </source>
</evidence>
<dbReference type="GO" id="GO:0006270">
    <property type="term" value="P:DNA replication initiation"/>
    <property type="evidence" value="ECO:0007669"/>
    <property type="project" value="TreeGrafter"/>
</dbReference>
<name>A0A0J9S6Z7_PLAVI</name>
<feature type="region of interest" description="Disordered" evidence="1">
    <location>
        <begin position="239"/>
        <end position="273"/>
    </location>
</feature>
<organism evidence="2 3">
    <name type="scientific">Plasmodium vivax India VII</name>
    <dbReference type="NCBI Taxonomy" id="1077284"/>
    <lineage>
        <taxon>Eukaryota</taxon>
        <taxon>Sar</taxon>
        <taxon>Alveolata</taxon>
        <taxon>Apicomplexa</taxon>
        <taxon>Aconoidasida</taxon>
        <taxon>Haemosporida</taxon>
        <taxon>Plasmodiidae</taxon>
        <taxon>Plasmodium</taxon>
        <taxon>Plasmodium (Plasmodium)</taxon>
    </lineage>
</organism>
<feature type="compositionally biased region" description="Basic residues" evidence="1">
    <location>
        <begin position="963"/>
        <end position="986"/>
    </location>
</feature>
<accession>A0A0J9S6Z7</accession>
<reference evidence="2 3" key="1">
    <citation type="submission" date="2011-08" db="EMBL/GenBank/DDBJ databases">
        <title>The Genome Sequence of Plasmodium vivax India VII.</title>
        <authorList>
            <consortium name="The Broad Institute Genome Sequencing Platform"/>
            <consortium name="The Broad Institute Genome Sequencing Center for Infectious Disease"/>
            <person name="Neafsey D."/>
            <person name="Carlton J."/>
            <person name="Barnwell J."/>
            <person name="Collins W."/>
            <person name="Escalante A."/>
            <person name="Mullikin J."/>
            <person name="Saul A."/>
            <person name="Guigo R."/>
            <person name="Camara F."/>
            <person name="Young S.K."/>
            <person name="Zeng Q."/>
            <person name="Gargeya S."/>
            <person name="Fitzgerald M."/>
            <person name="Haas B."/>
            <person name="Abouelleil A."/>
            <person name="Alvarado L."/>
            <person name="Arachchi H.M."/>
            <person name="Berlin A."/>
            <person name="Brown A."/>
            <person name="Chapman S.B."/>
            <person name="Chen Z."/>
            <person name="Dunbar C."/>
            <person name="Freedman E."/>
            <person name="Gearin G."/>
            <person name="Gellesch M."/>
            <person name="Goldberg J."/>
            <person name="Griggs A."/>
            <person name="Gujja S."/>
            <person name="Heiman D."/>
            <person name="Howarth C."/>
            <person name="Larson L."/>
            <person name="Lui A."/>
            <person name="MacDonald P.J.P."/>
            <person name="Montmayeur A."/>
            <person name="Murphy C."/>
            <person name="Neiman D."/>
            <person name="Pearson M."/>
            <person name="Priest M."/>
            <person name="Roberts A."/>
            <person name="Saif S."/>
            <person name="Shea T."/>
            <person name="Shenoy N."/>
            <person name="Sisk P."/>
            <person name="Stolte C."/>
            <person name="Sykes S."/>
            <person name="Wortman J."/>
            <person name="Nusbaum C."/>
            <person name="Birren B."/>
        </authorList>
    </citation>
    <scope>NUCLEOTIDE SEQUENCE [LARGE SCALE GENOMIC DNA]</scope>
    <source>
        <strain evidence="2 3">India VII</strain>
    </source>
</reference>
<sequence length="986" mass="109245">MAKKANAERQKKKKYNEIEQYEARTFNREISNKIKRKSFNLPRVKRNGIITYDDDDEDGDYGGGGGAAAAARRSGPHSGSPGEEQSKKKSKKFEKGQLKLRKMLEKIKNKKKKIKSPLEEEMTKIENKMKHCHDIRNEVAAISNSIIGNQDLHIERFDCLFFIFRESLAKGRELQRRAATRNGTSPGGGTSQSTNSEPHADELERKARYYRMANTLSCISICSVLKCITPSYKIIGSENIPGGKRSSHQGSGEQRSSSKGETNPRVNCNTGGGAPKSLSKLMLSVNKIEQSIVSYFKEFCVILKENIRHNVTLFVNLLCEIVTVNLHLSRSEGLFEYLTLYANVHTYSKRKHNVVGVAAAMAAGRGGLTKKGKTNMHTLCMKCLNTIKEIIENDSNLSFTITLVDYFTNSLFKREQNVSPNLLKVFSQISITEKKINAKLFSGEDVTDGGLAERKDDALRMKTNVCGELKIIEKNTERILDQLFLVYLCVLRGHGRHSVALVKGALQGIAHYALYVNKLLMDDVFAEVKALATGGGGGVRSADRVGSVDHADHADRPAVPPPLRLTSARIFLEMINKVTDDSFYVDCSWVANTLLSLLDVSLPYFHLGSAHFLLEQQNFVYNSFADFGKCSQGDPPSGGRQKNIGDVERAKWSNRGGAIPGEVIPTGEAPLKSRHTSEKQNFCAELLYSIELLLKTKSFTSSYNTFKSNNNQLLARLVFHLQNIAVHSDYVISFCILSVVQSILEKYPLVKSTVEEDGLVVSSVNDNLSIFFSNLLFHSCISEDLSSLSFDISLHNSDESNKASLRSYISQHVRGKDPNKVIRLDLSLSEPRMVDADTFMEYASGEGDGQSTQGGVKKLPAAPRDVTGRAVKRASFGKAPLKFTGTSANLPVYHVPPHMLTAMDFVEIVLSPYEDFMRHFQKGLERGEEQDPPDASAHRSSSHLEGSTPGGALVKQHGGVNRKAIRRPIRKGWKKRHAGKGGKKAA</sequence>
<dbReference type="AlphaFoldDB" id="A0A0J9S6Z7"/>
<dbReference type="PANTHER" id="PTHR14428:SF5">
    <property type="entry name" value="NUCLEOLAR COMPLEX PROTEIN 3 HOMOLOG"/>
    <property type="match status" value="1"/>
</dbReference>
<dbReference type="GO" id="GO:0005730">
    <property type="term" value="C:nucleolus"/>
    <property type="evidence" value="ECO:0007669"/>
    <property type="project" value="TreeGrafter"/>
</dbReference>
<dbReference type="OrthoDB" id="372073at2759"/>
<gene>
    <name evidence="2" type="ORF">PVIIG_00080</name>
</gene>
<dbReference type="PANTHER" id="PTHR14428">
    <property type="entry name" value="NUCLEOLAR COMPLEX PROTEIN 3"/>
    <property type="match status" value="1"/>
</dbReference>
<proteinExistence type="predicted"/>
<evidence type="ECO:0000313" key="3">
    <source>
        <dbReference type="Proteomes" id="UP000053562"/>
    </source>
</evidence>
<dbReference type="EMBL" id="KQ234361">
    <property type="protein sequence ID" value="KMZ78685.1"/>
    <property type="molecule type" value="Genomic_DNA"/>
</dbReference>
<dbReference type="Proteomes" id="UP000053562">
    <property type="component" value="Unassembled WGS sequence"/>
</dbReference>
<feature type="region of interest" description="Disordered" evidence="1">
    <location>
        <begin position="1"/>
        <end position="97"/>
    </location>
</feature>
<dbReference type="InterPro" id="IPR016903">
    <property type="entry name" value="Nucleolar_cplx-assoc_3"/>
</dbReference>
<feature type="compositionally biased region" description="Basic residues" evidence="1">
    <location>
        <begin position="33"/>
        <end position="46"/>
    </location>
</feature>
<feature type="compositionally biased region" description="Basic and acidic residues" evidence="1">
    <location>
        <begin position="1"/>
        <end position="32"/>
    </location>
</feature>
<feature type="region of interest" description="Disordered" evidence="1">
    <location>
        <begin position="175"/>
        <end position="200"/>
    </location>
</feature>
<protein>
    <recommendedName>
        <fullName evidence="4">Nucleolar complex-associated protein 3 N-terminal domain-containing protein</fullName>
    </recommendedName>
</protein>
<evidence type="ECO:0000256" key="1">
    <source>
        <dbReference type="SAM" id="MobiDB-lite"/>
    </source>
</evidence>
<evidence type="ECO:0000313" key="2">
    <source>
        <dbReference type="EMBL" id="KMZ78685.1"/>
    </source>
</evidence>